<protein>
    <submittedName>
        <fullName evidence="2">Dihydrofolate reductase family protein</fullName>
    </submittedName>
</protein>
<dbReference type="SUPFAM" id="SSF53597">
    <property type="entry name" value="Dihydrofolate reductase-like"/>
    <property type="match status" value="1"/>
</dbReference>
<dbReference type="InterPro" id="IPR050765">
    <property type="entry name" value="Riboflavin_Biosynth_HTPR"/>
</dbReference>
<dbReference type="InterPro" id="IPR002734">
    <property type="entry name" value="RibDG_C"/>
</dbReference>
<dbReference type="Gene3D" id="3.40.430.10">
    <property type="entry name" value="Dihydrofolate Reductase, subunit A"/>
    <property type="match status" value="1"/>
</dbReference>
<dbReference type="PANTHER" id="PTHR38011:SF11">
    <property type="entry name" value="2,5-DIAMINO-6-RIBOSYLAMINO-4(3H)-PYRIMIDINONE 5'-PHOSPHATE REDUCTASE"/>
    <property type="match status" value="1"/>
</dbReference>
<dbReference type="Pfam" id="PF01872">
    <property type="entry name" value="RibD_C"/>
    <property type="match status" value="1"/>
</dbReference>
<dbReference type="InterPro" id="IPR024072">
    <property type="entry name" value="DHFR-like_dom_sf"/>
</dbReference>
<dbReference type="EMBL" id="CP120682">
    <property type="protein sequence ID" value="WKN35461.1"/>
    <property type="molecule type" value="Genomic_DNA"/>
</dbReference>
<dbReference type="PANTHER" id="PTHR38011">
    <property type="entry name" value="DIHYDROFOLATE REDUCTASE FAMILY PROTEIN (AFU_ORTHOLOGUE AFUA_8G06820)"/>
    <property type="match status" value="1"/>
</dbReference>
<feature type="domain" description="Bacterial bifunctional deaminase-reductase C-terminal" evidence="1">
    <location>
        <begin position="3"/>
        <end position="180"/>
    </location>
</feature>
<evidence type="ECO:0000313" key="2">
    <source>
        <dbReference type="EMBL" id="WKN35461.1"/>
    </source>
</evidence>
<dbReference type="GO" id="GO:0009231">
    <property type="term" value="P:riboflavin biosynthetic process"/>
    <property type="evidence" value="ECO:0007669"/>
    <property type="project" value="InterPro"/>
</dbReference>
<reference evidence="2" key="1">
    <citation type="journal article" date="2023" name="Comput. Struct. Biotechnol. J.">
        <title>Discovery of a novel marine Bacteroidetes with a rich repertoire of carbohydrate-active enzymes.</title>
        <authorList>
            <person name="Chen B."/>
            <person name="Liu G."/>
            <person name="Chen Q."/>
            <person name="Wang H."/>
            <person name="Liu L."/>
            <person name="Tang K."/>
        </authorList>
    </citation>
    <scope>NUCLEOTIDE SEQUENCE</scope>
    <source>
        <strain evidence="2">TK19036</strain>
    </source>
</reference>
<proteinExistence type="predicted"/>
<accession>A0AA49GNG6</accession>
<organism evidence="2">
    <name type="scientific">Roseihalotalea indica</name>
    <dbReference type="NCBI Taxonomy" id="2867963"/>
    <lineage>
        <taxon>Bacteria</taxon>
        <taxon>Pseudomonadati</taxon>
        <taxon>Bacteroidota</taxon>
        <taxon>Cytophagia</taxon>
        <taxon>Cytophagales</taxon>
        <taxon>Catalimonadaceae</taxon>
        <taxon>Roseihalotalea</taxon>
    </lineage>
</organism>
<sequence length="186" mass="20733">MRKLKLQVQMSVDGYIAGPNGEMDWLVWDWDDALKQYVDDLTNPVDTIVLGRNLAQGFIPTWTSRLESDTNDEDAKKFVKTPKVVFTKTLEKSEWAHTVLATGDLKAEINELKEQDGGDIIAYGGGTFVSSLVKHNLIDEYHLFINPTSLGGGMPIFEKLEQPLPMKLVKSIPFSCGIVVVCYQPG</sequence>
<evidence type="ECO:0000259" key="1">
    <source>
        <dbReference type="Pfam" id="PF01872"/>
    </source>
</evidence>
<name>A0AA49GNG6_9BACT</name>
<reference evidence="2" key="2">
    <citation type="journal article" date="2024" name="Antonie Van Leeuwenhoek">
        <title>Roseihalotalea indica gen. nov., sp. nov., a halophilic Bacteroidetes from mesopelagic Southwest Indian Ocean with higher carbohydrate metabolic potential.</title>
        <authorList>
            <person name="Chen B."/>
            <person name="Zhang M."/>
            <person name="Lin D."/>
            <person name="Ye J."/>
            <person name="Tang K."/>
        </authorList>
    </citation>
    <scope>NUCLEOTIDE SEQUENCE</scope>
    <source>
        <strain evidence="2">TK19036</strain>
    </source>
</reference>
<dbReference type="GO" id="GO:0008703">
    <property type="term" value="F:5-amino-6-(5-phosphoribosylamino)uracil reductase activity"/>
    <property type="evidence" value="ECO:0007669"/>
    <property type="project" value="InterPro"/>
</dbReference>
<gene>
    <name evidence="2" type="ORF">K4G66_24105</name>
</gene>
<dbReference type="AlphaFoldDB" id="A0AA49GNG6"/>